<dbReference type="AlphaFoldDB" id="A0A942U454"/>
<gene>
    <name evidence="2" type="ORF">KHA99_18130</name>
</gene>
<proteinExistence type="predicted"/>
<dbReference type="EMBL" id="JAGYPF010000003">
    <property type="protein sequence ID" value="MBS4214371.1"/>
    <property type="molecule type" value="Genomic_DNA"/>
</dbReference>
<dbReference type="Gene3D" id="3.40.50.720">
    <property type="entry name" value="NAD(P)-binding Rossmann-like Domain"/>
    <property type="match status" value="1"/>
</dbReference>
<organism evidence="2 3">
    <name type="scientific">Neobacillus rhizophilus</name>
    <dbReference type="NCBI Taxonomy" id="2833579"/>
    <lineage>
        <taxon>Bacteria</taxon>
        <taxon>Bacillati</taxon>
        <taxon>Bacillota</taxon>
        <taxon>Bacilli</taxon>
        <taxon>Bacillales</taxon>
        <taxon>Bacillaceae</taxon>
        <taxon>Neobacillus</taxon>
    </lineage>
</organism>
<protein>
    <submittedName>
        <fullName evidence="2">SDR family NAD(P)-dependent oxidoreductase</fullName>
    </submittedName>
</protein>
<accession>A0A942U454</accession>
<dbReference type="RefSeq" id="WP_213118843.1">
    <property type="nucleotide sequence ID" value="NZ_JAGYPF010000003.1"/>
</dbReference>
<dbReference type="SUPFAM" id="SSF51735">
    <property type="entry name" value="NAD(P)-binding Rossmann-fold domains"/>
    <property type="match status" value="1"/>
</dbReference>
<evidence type="ECO:0000313" key="3">
    <source>
        <dbReference type="Proteomes" id="UP000679749"/>
    </source>
</evidence>
<sequence>MKKALVLGATGGMGYALVRELGNRGVEVVAFSRGKEKLHALYQHEPRVTIFPGDALVEKDVIEAADGVDVIFHAVSFPYPEWEEKHPLCIEIIVRAAEIHHAKIALVDNIYAYGRQSKIEVNEDTKKEPHTKKGNIRLAMENRLKGSGIPSLIVHLPDVYGPNAENTILHETLKNVVQHKTANFVGDLKVAREYIFTLDAAKAMVELASREDTYNQNWNIPSAHQITGEEIIEILRKDAGYKKPIRTVSKTMIRFIGIFHPFMRELVEMMYLTEDPVILSGKKYEAKIGPVPRTPYQEGIKKTLHWMQQEDVGFKIKT</sequence>
<reference evidence="2" key="1">
    <citation type="submission" date="2021-05" db="EMBL/GenBank/DDBJ databases">
        <title>Novel Bacillus species.</title>
        <authorList>
            <person name="Liu G."/>
        </authorList>
    </citation>
    <scope>NUCLEOTIDE SEQUENCE</scope>
    <source>
        <strain evidence="2">FJAT-49825</strain>
    </source>
</reference>
<comment type="caution">
    <text evidence="2">The sequence shown here is derived from an EMBL/GenBank/DDBJ whole genome shotgun (WGS) entry which is preliminary data.</text>
</comment>
<dbReference type="Proteomes" id="UP000679749">
    <property type="component" value="Unassembled WGS sequence"/>
</dbReference>
<dbReference type="InterPro" id="IPR036291">
    <property type="entry name" value="NAD(P)-bd_dom_sf"/>
</dbReference>
<evidence type="ECO:0000313" key="2">
    <source>
        <dbReference type="EMBL" id="MBS4214371.1"/>
    </source>
</evidence>
<dbReference type="InterPro" id="IPR051783">
    <property type="entry name" value="NAD(P)-dependent_oxidoreduct"/>
</dbReference>
<feature type="domain" description="NAD-dependent epimerase/dehydratase" evidence="1">
    <location>
        <begin position="4"/>
        <end position="220"/>
    </location>
</feature>
<dbReference type="PANTHER" id="PTHR48079:SF6">
    <property type="entry name" value="NAD(P)-BINDING DOMAIN-CONTAINING PROTEIN-RELATED"/>
    <property type="match status" value="1"/>
</dbReference>
<dbReference type="GO" id="GO:0005737">
    <property type="term" value="C:cytoplasm"/>
    <property type="evidence" value="ECO:0007669"/>
    <property type="project" value="TreeGrafter"/>
</dbReference>
<dbReference type="GO" id="GO:0004029">
    <property type="term" value="F:aldehyde dehydrogenase (NAD+) activity"/>
    <property type="evidence" value="ECO:0007669"/>
    <property type="project" value="TreeGrafter"/>
</dbReference>
<dbReference type="InterPro" id="IPR001509">
    <property type="entry name" value="Epimerase_deHydtase"/>
</dbReference>
<dbReference type="PANTHER" id="PTHR48079">
    <property type="entry name" value="PROTEIN YEEZ"/>
    <property type="match status" value="1"/>
</dbReference>
<dbReference type="Pfam" id="PF01370">
    <property type="entry name" value="Epimerase"/>
    <property type="match status" value="1"/>
</dbReference>
<name>A0A942U454_9BACI</name>
<evidence type="ECO:0000259" key="1">
    <source>
        <dbReference type="Pfam" id="PF01370"/>
    </source>
</evidence>
<keyword evidence="3" id="KW-1185">Reference proteome</keyword>